<feature type="compositionally biased region" description="Polar residues" evidence="1">
    <location>
        <begin position="347"/>
        <end position="362"/>
    </location>
</feature>
<protein>
    <submittedName>
        <fullName evidence="2">Uncharacterized protein</fullName>
    </submittedName>
</protein>
<evidence type="ECO:0000313" key="3">
    <source>
        <dbReference type="Proteomes" id="UP000712600"/>
    </source>
</evidence>
<reference evidence="2" key="1">
    <citation type="submission" date="2019-12" db="EMBL/GenBank/DDBJ databases">
        <title>Genome sequencing and annotation of Brassica cretica.</title>
        <authorList>
            <person name="Studholme D.J."/>
            <person name="Sarris P."/>
        </authorList>
    </citation>
    <scope>NUCLEOTIDE SEQUENCE</scope>
    <source>
        <strain evidence="2">PFS-109/04</strain>
        <tissue evidence="2">Leaf</tissue>
    </source>
</reference>
<sequence>MSNKENKLSFSDPARLECTIRKEKQAASINTTSSSLIYTICERGEIITTQASIDTNPQASNMAVSFTKDVEVVDVDNDKGDKANVNYISGIGFQSQRDSRETKDDIECIFHQIRGKMKERIILKKKSDPGKFSVTRMVGETSGNSFTFVDCSKVNSGGIVRNLQDEMIINVPREDIEAILEMANSVVGHYLSLPQNEGWFQMPRFAEPKLTSNLNKHQPLVLGLVYIGSDSSCMFGSQGLVYGIASKVSIDLMWLATLHMRRKEETTTLEEAYKDLSSMVTKNARTHIHRHLLDKAAMTSYYRSATSKALGPASEPHLEKKENERDCPLTVPSEMPGTGGAEVMMWSSDQQLNRRSTQSPTQPAKAPSRTHVH</sequence>
<dbReference type="Proteomes" id="UP000712600">
    <property type="component" value="Unassembled WGS sequence"/>
</dbReference>
<dbReference type="AlphaFoldDB" id="A0A8S9SJF4"/>
<name>A0A8S9SJF4_BRACR</name>
<organism evidence="2 3">
    <name type="scientific">Brassica cretica</name>
    <name type="common">Mustard</name>
    <dbReference type="NCBI Taxonomy" id="69181"/>
    <lineage>
        <taxon>Eukaryota</taxon>
        <taxon>Viridiplantae</taxon>
        <taxon>Streptophyta</taxon>
        <taxon>Embryophyta</taxon>
        <taxon>Tracheophyta</taxon>
        <taxon>Spermatophyta</taxon>
        <taxon>Magnoliopsida</taxon>
        <taxon>eudicotyledons</taxon>
        <taxon>Gunneridae</taxon>
        <taxon>Pentapetalae</taxon>
        <taxon>rosids</taxon>
        <taxon>malvids</taxon>
        <taxon>Brassicales</taxon>
        <taxon>Brassicaceae</taxon>
        <taxon>Brassiceae</taxon>
        <taxon>Brassica</taxon>
    </lineage>
</organism>
<evidence type="ECO:0000313" key="2">
    <source>
        <dbReference type="EMBL" id="KAF3600185.1"/>
    </source>
</evidence>
<proteinExistence type="predicted"/>
<dbReference type="EMBL" id="QGKX02000004">
    <property type="protein sequence ID" value="KAF3600185.1"/>
    <property type="molecule type" value="Genomic_DNA"/>
</dbReference>
<feature type="compositionally biased region" description="Basic and acidic residues" evidence="1">
    <location>
        <begin position="316"/>
        <end position="327"/>
    </location>
</feature>
<feature type="region of interest" description="Disordered" evidence="1">
    <location>
        <begin position="308"/>
        <end position="373"/>
    </location>
</feature>
<evidence type="ECO:0000256" key="1">
    <source>
        <dbReference type="SAM" id="MobiDB-lite"/>
    </source>
</evidence>
<gene>
    <name evidence="2" type="ORF">F2Q69_00035591</name>
</gene>
<comment type="caution">
    <text evidence="2">The sequence shown here is derived from an EMBL/GenBank/DDBJ whole genome shotgun (WGS) entry which is preliminary data.</text>
</comment>
<accession>A0A8S9SJF4</accession>